<evidence type="ECO:0000259" key="2">
    <source>
        <dbReference type="PROSITE" id="PS51277"/>
    </source>
</evidence>
<dbReference type="PANTHER" id="PTHR31236">
    <property type="entry name" value="BURP DOMAIN PROTEIN USPL1-LIKE"/>
    <property type="match status" value="1"/>
</dbReference>
<dbReference type="PROSITE" id="PS51277">
    <property type="entry name" value="BURP"/>
    <property type="match status" value="1"/>
</dbReference>
<proteinExistence type="predicted"/>
<dbReference type="InterPro" id="IPR044816">
    <property type="entry name" value="BURP"/>
</dbReference>
<reference evidence="3" key="1">
    <citation type="journal article" date="2018" name="DNA Res.">
        <title>Multiple hybrid de novo genome assembly of finger millet, an orphan allotetraploid crop.</title>
        <authorList>
            <person name="Hatakeyama M."/>
            <person name="Aluri S."/>
            <person name="Balachadran M.T."/>
            <person name="Sivarajan S.R."/>
            <person name="Patrignani A."/>
            <person name="Gruter S."/>
            <person name="Poveda L."/>
            <person name="Shimizu-Inatsugi R."/>
            <person name="Baeten J."/>
            <person name="Francoijs K.J."/>
            <person name="Nataraja K.N."/>
            <person name="Reddy Y.A.N."/>
            <person name="Phadnis S."/>
            <person name="Ravikumar R.L."/>
            <person name="Schlapbach R."/>
            <person name="Sreeman S.M."/>
            <person name="Shimizu K.K."/>
        </authorList>
    </citation>
    <scope>NUCLEOTIDE SEQUENCE</scope>
</reference>
<evidence type="ECO:0000256" key="1">
    <source>
        <dbReference type="SAM" id="SignalP"/>
    </source>
</evidence>
<gene>
    <name evidence="3" type="primary">ga14715</name>
    <name evidence="3" type="ORF">PR202_ga14715</name>
</gene>
<feature type="signal peptide" evidence="1">
    <location>
        <begin position="1"/>
        <end position="22"/>
    </location>
</feature>
<keyword evidence="4" id="KW-1185">Reference proteome</keyword>
<keyword evidence="1" id="KW-0732">Signal</keyword>
<dbReference type="AlphaFoldDB" id="A0AAV5CHA6"/>
<dbReference type="SMART" id="SM01045">
    <property type="entry name" value="BURP"/>
    <property type="match status" value="1"/>
</dbReference>
<dbReference type="InterPro" id="IPR004873">
    <property type="entry name" value="BURP_dom"/>
</dbReference>
<dbReference type="EMBL" id="BQKI01000007">
    <property type="protein sequence ID" value="GJM97763.1"/>
    <property type="molecule type" value="Genomic_DNA"/>
</dbReference>
<name>A0AAV5CHA6_ELECO</name>
<sequence length="275" mass="29364">MNSLVLLILVAAAVAGTASVHANSAYDTPAARFWEKTLPGTRMPEAIADLVQEGIDNPALKERRSAPYLLPSECLRYGVNCPRGSKAMPPGLFFRETQARVGSTMTVSFSPAILPRDAAKTVPFSNLADVLATFNIAPSSAEAEKIGNTLSACRTSVPGEKMMTCTTSVEATVESAVHMLLGAATTAGKNNDGVVCGRRRRCHMTDERSKAYTMTLRGLQGGPTVTMAAFSHLDTSKWNPDHPAFEILHTKPGATPVCHFMPYAHLLFGEKAANA</sequence>
<feature type="domain" description="BURP" evidence="2">
    <location>
        <begin position="93"/>
        <end position="271"/>
    </location>
</feature>
<evidence type="ECO:0000313" key="4">
    <source>
        <dbReference type="Proteomes" id="UP001054889"/>
    </source>
</evidence>
<dbReference type="Pfam" id="PF03181">
    <property type="entry name" value="BURP"/>
    <property type="match status" value="2"/>
</dbReference>
<comment type="caution">
    <text evidence="3">The sequence shown here is derived from an EMBL/GenBank/DDBJ whole genome shotgun (WGS) entry which is preliminary data.</text>
</comment>
<reference evidence="3" key="2">
    <citation type="submission" date="2021-12" db="EMBL/GenBank/DDBJ databases">
        <title>Resequencing data analysis of finger millet.</title>
        <authorList>
            <person name="Hatakeyama M."/>
            <person name="Aluri S."/>
            <person name="Balachadran M.T."/>
            <person name="Sivarajan S.R."/>
            <person name="Poveda L."/>
            <person name="Shimizu-Inatsugi R."/>
            <person name="Schlapbach R."/>
            <person name="Sreeman S.M."/>
            <person name="Shimizu K.K."/>
        </authorList>
    </citation>
    <scope>NUCLEOTIDE SEQUENCE</scope>
</reference>
<evidence type="ECO:0000313" key="3">
    <source>
        <dbReference type="EMBL" id="GJM97763.1"/>
    </source>
</evidence>
<accession>A0AAV5CHA6</accession>
<organism evidence="3 4">
    <name type="scientific">Eleusine coracana subsp. coracana</name>
    <dbReference type="NCBI Taxonomy" id="191504"/>
    <lineage>
        <taxon>Eukaryota</taxon>
        <taxon>Viridiplantae</taxon>
        <taxon>Streptophyta</taxon>
        <taxon>Embryophyta</taxon>
        <taxon>Tracheophyta</taxon>
        <taxon>Spermatophyta</taxon>
        <taxon>Magnoliopsida</taxon>
        <taxon>Liliopsida</taxon>
        <taxon>Poales</taxon>
        <taxon>Poaceae</taxon>
        <taxon>PACMAD clade</taxon>
        <taxon>Chloridoideae</taxon>
        <taxon>Cynodonteae</taxon>
        <taxon>Eleusininae</taxon>
        <taxon>Eleusine</taxon>
    </lineage>
</organism>
<protein>
    <recommendedName>
        <fullName evidence="2">BURP domain-containing protein</fullName>
    </recommendedName>
</protein>
<dbReference type="PANTHER" id="PTHR31236:SF24">
    <property type="entry name" value="BURP DOMAIN PROTEIN RD22"/>
    <property type="match status" value="1"/>
</dbReference>
<dbReference type="Proteomes" id="UP001054889">
    <property type="component" value="Unassembled WGS sequence"/>
</dbReference>
<feature type="chain" id="PRO_5043416729" description="BURP domain-containing protein" evidence="1">
    <location>
        <begin position="23"/>
        <end position="275"/>
    </location>
</feature>